<sequence length="1235" mass="138812">MQIIIPEAVPAKMFAKPMRTYQRKPVNSWSRIPAAIPTRSIPLHFFSDSEDEENDKQEEPLDDTFDRLRKTAKPVEAVVSSQNNDSTNFYSTSSSDSSELEVIPIPQASLPVKRGRKRKTTEKSTKASKNPQNSLSNQKVTRRIRGAKDNAGRPVNSQVVDQKRKEKQQVKSRNRKKRTSPSRQKHFDKNEENDLVDDSVIPPVVEISDKRPDSNRRGGKNIESIQRNEISLHSSSDATSDCWVSLHRLKLANILREKNPGNHSESPNSQKSSVSVLVSLLSEDELNEEKENKFDEEKTKGKRNLKSRIESLSLFSTDESLNPNDSVKKYEKEVTDDSLSLMKEEIIEKTLETKRKPSSANEGRSSTSSVSILDNCSVVLQRYDKLGKSRNSNINQTLWSSTPVVSRIRQKGARLQLSPIPVPSSGINPRNNQLAPRGNQLQEQENRGKENIETDPLGVAIKLPKSNSVSIIDEDTEEEHVSTASDIILTRIVDNSLKQKIEQQLFSSVPSIKDSIDGSTGVEPSIISGECQEDKLKSSVNTMAVSNSSGEICSPLSDKVEGRVDTSSSGTMSPLMFEDSGEDKREGDTSGIHDSTAGGIEDEGQPMGKTSGVDLSSHLFSTDSINDQGDEENNGEIMIEEPNDSSGVGEKKRESTMMGQLPEALTRLPDSVRVSDRRHKYRDRDNRLSAISENTVKRLSEGVEGPVENDEDGDEGEVSGGREVKSVFLKPGKSWARSLSILNHLRKEEDLEAMAAGKGKNWRQSVANLLNMQSQGIIQSCISNNADDKIQTCVSSAISGPPERKWSANGLSSQPSSPGRFIRRVSIRVVPDNRGNTRISEKIQDSSFLEAYGITTGKDRQTLVQKPIQSVRKSNYNFRSSTNNLQVPEPTIARNVVLERCNQMDSCPFSQMYPEEYLDNCRKIGEGVYGEVFLFDNGKERSVIKIIPIEGSDLVNGEPQKKFDEILSEIIIAKELHDLRVNKINRTDGFVEVKNIRCLRGRYPDKLVNLWEMYDEEKNSENDCPSMFKDDQLYIALELGDGGKDLEAFIFQNASEAFSSFIQTALTLAVAEKSMDFEHRDLHWGNILISRTNDKLASYKLNTEEITFPCQGIKVSIIDFTFSRMSYEGCCIFNDLALDPSLFTAVGDYQFEIYRLMRAQVKNTWQVFQPYTNLLWLHYLIDKMITVVRYKRTGSKIHQNHISKFQELKKVILDYDSAFDFVYNCQIVKDALKIR</sequence>
<feature type="domain" description="Protein kinase" evidence="20">
    <location>
        <begin position="918"/>
        <end position="1235"/>
    </location>
</feature>
<evidence type="ECO:0000256" key="16">
    <source>
        <dbReference type="ARBA" id="ARBA00047899"/>
    </source>
</evidence>
<evidence type="ECO:0000256" key="9">
    <source>
        <dbReference type="ARBA" id="ARBA00022553"/>
    </source>
</evidence>
<dbReference type="FunFam" id="1.10.510.10:FF:000401">
    <property type="entry name" value="serine/threonine-protein kinase haspin"/>
    <property type="match status" value="1"/>
</dbReference>
<comment type="subcellular location">
    <subcellularLocation>
        <location evidence="4">Chromosome</location>
    </subcellularLocation>
    <subcellularLocation>
        <location evidence="3">Cytoplasm</location>
        <location evidence="3">Cytoskeleton</location>
        <location evidence="3">Spindle</location>
    </subcellularLocation>
    <subcellularLocation>
        <location evidence="2">Nucleus</location>
    </subcellularLocation>
</comment>
<feature type="binding site" evidence="18">
    <location>
        <position position="945"/>
    </location>
    <ligand>
        <name>ATP</name>
        <dbReference type="ChEBI" id="CHEBI:30616"/>
    </ligand>
</feature>
<evidence type="ECO:0000256" key="4">
    <source>
        <dbReference type="ARBA" id="ARBA00004286"/>
    </source>
</evidence>
<keyword evidence="11 18" id="KW-0547">Nucleotide-binding</keyword>
<evidence type="ECO:0000313" key="21">
    <source>
        <dbReference type="Proteomes" id="UP000694866"/>
    </source>
</evidence>
<name>A0A9R1THL7_9HYME</name>
<dbReference type="EC" id="2.7.11.1" evidence="5"/>
<evidence type="ECO:0000256" key="13">
    <source>
        <dbReference type="ARBA" id="ARBA00022840"/>
    </source>
</evidence>
<gene>
    <name evidence="22" type="primary">LOC105270118</name>
</gene>
<evidence type="ECO:0000256" key="14">
    <source>
        <dbReference type="ARBA" id="ARBA00023212"/>
    </source>
</evidence>
<evidence type="ECO:0000256" key="12">
    <source>
        <dbReference type="ARBA" id="ARBA00022777"/>
    </source>
</evidence>
<dbReference type="AlphaFoldDB" id="A0A9R1THL7"/>
<organism evidence="21 22">
    <name type="scientific">Fopius arisanus</name>
    <dbReference type="NCBI Taxonomy" id="64838"/>
    <lineage>
        <taxon>Eukaryota</taxon>
        <taxon>Metazoa</taxon>
        <taxon>Ecdysozoa</taxon>
        <taxon>Arthropoda</taxon>
        <taxon>Hexapoda</taxon>
        <taxon>Insecta</taxon>
        <taxon>Pterygota</taxon>
        <taxon>Neoptera</taxon>
        <taxon>Endopterygota</taxon>
        <taxon>Hymenoptera</taxon>
        <taxon>Apocrita</taxon>
        <taxon>Ichneumonoidea</taxon>
        <taxon>Braconidae</taxon>
        <taxon>Opiinae</taxon>
        <taxon>Fopius</taxon>
    </lineage>
</organism>
<comment type="catalytic activity">
    <reaction evidence="17">
        <text>L-seryl-[protein] + ATP = O-phospho-L-seryl-[protein] + ADP + H(+)</text>
        <dbReference type="Rhea" id="RHEA:17989"/>
        <dbReference type="Rhea" id="RHEA-COMP:9863"/>
        <dbReference type="Rhea" id="RHEA-COMP:11604"/>
        <dbReference type="ChEBI" id="CHEBI:15378"/>
        <dbReference type="ChEBI" id="CHEBI:29999"/>
        <dbReference type="ChEBI" id="CHEBI:30616"/>
        <dbReference type="ChEBI" id="CHEBI:83421"/>
        <dbReference type="ChEBI" id="CHEBI:456216"/>
        <dbReference type="EC" id="2.7.11.1"/>
    </reaction>
</comment>
<dbReference type="GO" id="GO:0005737">
    <property type="term" value="C:cytoplasm"/>
    <property type="evidence" value="ECO:0007669"/>
    <property type="project" value="TreeGrafter"/>
</dbReference>
<feature type="compositionally biased region" description="Polar residues" evidence="19">
    <location>
        <begin position="127"/>
        <end position="139"/>
    </location>
</feature>
<dbReference type="GO" id="GO:0005819">
    <property type="term" value="C:spindle"/>
    <property type="evidence" value="ECO:0007669"/>
    <property type="project" value="UniProtKB-SubCell"/>
</dbReference>
<dbReference type="InterPro" id="IPR017441">
    <property type="entry name" value="Protein_kinase_ATP_BS"/>
</dbReference>
<keyword evidence="13 18" id="KW-0067">ATP-binding</keyword>
<keyword evidence="9" id="KW-0597">Phosphoprotein</keyword>
<evidence type="ECO:0000256" key="7">
    <source>
        <dbReference type="ARBA" id="ARBA00022490"/>
    </source>
</evidence>
<evidence type="ECO:0000256" key="10">
    <source>
        <dbReference type="ARBA" id="ARBA00022679"/>
    </source>
</evidence>
<keyword evidence="8" id="KW-0723">Serine/threonine-protein kinase</keyword>
<keyword evidence="12" id="KW-0418">Kinase</keyword>
<dbReference type="GO" id="GO:0000278">
    <property type="term" value="P:mitotic cell cycle"/>
    <property type="evidence" value="ECO:0007669"/>
    <property type="project" value="TreeGrafter"/>
</dbReference>
<dbReference type="RefSeq" id="XP_011309148.1">
    <property type="nucleotide sequence ID" value="XM_011310846.1"/>
</dbReference>
<evidence type="ECO:0000313" key="22">
    <source>
        <dbReference type="RefSeq" id="XP_011309148.1"/>
    </source>
</evidence>
<keyword evidence="7" id="KW-0963">Cytoplasm</keyword>
<evidence type="ECO:0000256" key="2">
    <source>
        <dbReference type="ARBA" id="ARBA00004123"/>
    </source>
</evidence>
<proteinExistence type="predicted"/>
<dbReference type="GeneID" id="105270118"/>
<evidence type="ECO:0000256" key="18">
    <source>
        <dbReference type="PROSITE-ProRule" id="PRU10141"/>
    </source>
</evidence>
<dbReference type="PANTHER" id="PTHR24419">
    <property type="entry name" value="INTERLEUKIN-1 RECEPTOR-ASSOCIATED KINASE"/>
    <property type="match status" value="1"/>
</dbReference>
<protein>
    <recommendedName>
        <fullName evidence="5">non-specific serine/threonine protein kinase</fullName>
        <ecNumber evidence="5">2.7.11.1</ecNumber>
    </recommendedName>
</protein>
<dbReference type="InterPro" id="IPR011009">
    <property type="entry name" value="Kinase-like_dom_sf"/>
</dbReference>
<feature type="compositionally biased region" description="Low complexity" evidence="19">
    <location>
        <begin position="83"/>
        <end position="97"/>
    </location>
</feature>
<dbReference type="PANTHER" id="PTHR24419:SF18">
    <property type="entry name" value="SERINE_THREONINE-PROTEIN KINASE HASPIN"/>
    <property type="match status" value="1"/>
</dbReference>
<dbReference type="GO" id="GO:0035556">
    <property type="term" value="P:intracellular signal transduction"/>
    <property type="evidence" value="ECO:0007669"/>
    <property type="project" value="TreeGrafter"/>
</dbReference>
<keyword evidence="15" id="KW-0539">Nucleus</keyword>
<keyword evidence="14" id="KW-0206">Cytoskeleton</keyword>
<feature type="region of interest" description="Disordered" evidence="19">
    <location>
        <begin position="547"/>
        <end position="654"/>
    </location>
</feature>
<comment type="catalytic activity">
    <reaction evidence="16">
        <text>L-threonyl-[protein] + ATP = O-phospho-L-threonyl-[protein] + ADP + H(+)</text>
        <dbReference type="Rhea" id="RHEA:46608"/>
        <dbReference type="Rhea" id="RHEA-COMP:11060"/>
        <dbReference type="Rhea" id="RHEA-COMP:11605"/>
        <dbReference type="ChEBI" id="CHEBI:15378"/>
        <dbReference type="ChEBI" id="CHEBI:30013"/>
        <dbReference type="ChEBI" id="CHEBI:30616"/>
        <dbReference type="ChEBI" id="CHEBI:61977"/>
        <dbReference type="ChEBI" id="CHEBI:456216"/>
        <dbReference type="EC" id="2.7.11.1"/>
    </reaction>
</comment>
<dbReference type="GO" id="GO:0005694">
    <property type="term" value="C:chromosome"/>
    <property type="evidence" value="ECO:0007669"/>
    <property type="project" value="UniProtKB-SubCell"/>
</dbReference>
<keyword evidence="10" id="KW-0808">Transferase</keyword>
<feature type="region of interest" description="Disordered" evidence="19">
    <location>
        <begin position="692"/>
        <end position="719"/>
    </location>
</feature>
<dbReference type="KEGG" id="fas:105270118"/>
<dbReference type="PROSITE" id="PS00107">
    <property type="entry name" value="PROTEIN_KINASE_ATP"/>
    <property type="match status" value="1"/>
</dbReference>
<dbReference type="Pfam" id="PF12330">
    <property type="entry name" value="Haspin_kinase"/>
    <property type="match status" value="1"/>
</dbReference>
<dbReference type="OrthoDB" id="21018at2759"/>
<dbReference type="GO" id="GO:0005634">
    <property type="term" value="C:nucleus"/>
    <property type="evidence" value="ECO:0007669"/>
    <property type="project" value="UniProtKB-SubCell"/>
</dbReference>
<feature type="compositionally biased region" description="Polar residues" evidence="19">
    <location>
        <begin position="618"/>
        <end position="627"/>
    </location>
</feature>
<evidence type="ECO:0000256" key="19">
    <source>
        <dbReference type="SAM" id="MobiDB-lite"/>
    </source>
</evidence>
<comment type="cofactor">
    <cofactor evidence="1">
        <name>Mg(2+)</name>
        <dbReference type="ChEBI" id="CHEBI:18420"/>
    </cofactor>
</comment>
<feature type="compositionally biased region" description="Basic residues" evidence="19">
    <location>
        <begin position="170"/>
        <end position="184"/>
    </location>
</feature>
<keyword evidence="21" id="KW-1185">Reference proteome</keyword>
<accession>A0A9R1THL7</accession>
<dbReference type="SMART" id="SM00220">
    <property type="entry name" value="S_TKc"/>
    <property type="match status" value="1"/>
</dbReference>
<dbReference type="GO" id="GO:0010564">
    <property type="term" value="P:regulation of cell cycle process"/>
    <property type="evidence" value="ECO:0007669"/>
    <property type="project" value="UniProtKB-ARBA"/>
</dbReference>
<dbReference type="FunFam" id="3.30.200.20:FF:000409">
    <property type="entry name" value="serine/threonine-protein kinase haspin"/>
    <property type="match status" value="1"/>
</dbReference>
<keyword evidence="6" id="KW-0158">Chromosome</keyword>
<feature type="compositionally biased region" description="Acidic residues" evidence="19">
    <location>
        <begin position="707"/>
        <end position="717"/>
    </location>
</feature>
<evidence type="ECO:0000256" key="1">
    <source>
        <dbReference type="ARBA" id="ARBA00001946"/>
    </source>
</evidence>
<dbReference type="GO" id="GO:0005524">
    <property type="term" value="F:ATP binding"/>
    <property type="evidence" value="ECO:0007669"/>
    <property type="project" value="UniProtKB-UniRule"/>
</dbReference>
<dbReference type="Gene3D" id="3.30.200.20">
    <property type="entry name" value="Phosphorylase Kinase, domain 1"/>
    <property type="match status" value="1"/>
</dbReference>
<evidence type="ECO:0000256" key="17">
    <source>
        <dbReference type="ARBA" id="ARBA00048679"/>
    </source>
</evidence>
<feature type="compositionally biased region" description="Basic and acidic residues" evidence="19">
    <location>
        <begin position="207"/>
        <end position="216"/>
    </location>
</feature>
<evidence type="ECO:0000256" key="6">
    <source>
        <dbReference type="ARBA" id="ARBA00022454"/>
    </source>
</evidence>
<dbReference type="InterPro" id="IPR000719">
    <property type="entry name" value="Prot_kinase_dom"/>
</dbReference>
<evidence type="ECO:0000256" key="11">
    <source>
        <dbReference type="ARBA" id="ARBA00022741"/>
    </source>
</evidence>
<dbReference type="Gene3D" id="1.10.510.10">
    <property type="entry name" value="Transferase(Phosphotransferase) domain 1"/>
    <property type="match status" value="1"/>
</dbReference>
<feature type="compositionally biased region" description="Acidic residues" evidence="19">
    <location>
        <begin position="628"/>
        <end position="643"/>
    </location>
</feature>
<dbReference type="SUPFAM" id="SSF56112">
    <property type="entry name" value="Protein kinase-like (PK-like)"/>
    <property type="match status" value="1"/>
</dbReference>
<evidence type="ECO:0000256" key="8">
    <source>
        <dbReference type="ARBA" id="ARBA00022527"/>
    </source>
</evidence>
<dbReference type="Proteomes" id="UP000694866">
    <property type="component" value="Unplaced"/>
</dbReference>
<reference evidence="22" key="1">
    <citation type="submission" date="2025-08" db="UniProtKB">
        <authorList>
            <consortium name="RefSeq"/>
        </authorList>
    </citation>
    <scope>IDENTIFICATION</scope>
    <source>
        <strain evidence="22">USDA-PBARC FA_bdor</strain>
        <tissue evidence="22">Whole organism</tissue>
    </source>
</reference>
<evidence type="ECO:0000256" key="5">
    <source>
        <dbReference type="ARBA" id="ARBA00012513"/>
    </source>
</evidence>
<dbReference type="InterPro" id="IPR024604">
    <property type="entry name" value="GSG2_C"/>
</dbReference>
<dbReference type="SMART" id="SM01331">
    <property type="entry name" value="DUF3635"/>
    <property type="match status" value="1"/>
</dbReference>
<dbReference type="PROSITE" id="PS50011">
    <property type="entry name" value="PROTEIN_KINASE_DOM"/>
    <property type="match status" value="1"/>
</dbReference>
<evidence type="ECO:0000256" key="15">
    <source>
        <dbReference type="ARBA" id="ARBA00023242"/>
    </source>
</evidence>
<evidence type="ECO:0000259" key="20">
    <source>
        <dbReference type="PROSITE" id="PS50011"/>
    </source>
</evidence>
<evidence type="ECO:0000256" key="3">
    <source>
        <dbReference type="ARBA" id="ARBA00004186"/>
    </source>
</evidence>
<dbReference type="CTD" id="83903"/>
<dbReference type="GO" id="GO:0072354">
    <property type="term" value="F:histone H3T3 kinase activity"/>
    <property type="evidence" value="ECO:0007669"/>
    <property type="project" value="TreeGrafter"/>
</dbReference>
<feature type="region of interest" description="Disordered" evidence="19">
    <location>
        <begin position="76"/>
        <end position="221"/>
    </location>
</feature>